<dbReference type="PROSITE" id="PS00760">
    <property type="entry name" value="SPASE_I_2"/>
    <property type="match status" value="1"/>
</dbReference>
<feature type="active site" evidence="7">
    <location>
        <position position="105"/>
    </location>
</feature>
<dbReference type="CDD" id="cd06530">
    <property type="entry name" value="S26_SPase_I"/>
    <property type="match status" value="1"/>
</dbReference>
<dbReference type="GO" id="GO:0006465">
    <property type="term" value="P:signal peptide processing"/>
    <property type="evidence" value="ECO:0007669"/>
    <property type="project" value="InterPro"/>
</dbReference>
<evidence type="ECO:0000313" key="12">
    <source>
        <dbReference type="Proteomes" id="UP000717624"/>
    </source>
</evidence>
<proteinExistence type="inferred from homology"/>
<dbReference type="PROSITE" id="PS00501">
    <property type="entry name" value="SPASE_I_1"/>
    <property type="match status" value="1"/>
</dbReference>
<dbReference type="AlphaFoldDB" id="A0A939BVG8"/>
<dbReference type="EC" id="3.4.21.89" evidence="4 8"/>
<dbReference type="Gene3D" id="2.10.109.10">
    <property type="entry name" value="Umud Fragment, subunit A"/>
    <property type="match status" value="1"/>
</dbReference>
<comment type="similarity">
    <text evidence="3 9">Belongs to the peptidase S26 family.</text>
</comment>
<evidence type="ECO:0000259" key="10">
    <source>
        <dbReference type="Pfam" id="PF10502"/>
    </source>
</evidence>
<dbReference type="InterPro" id="IPR000223">
    <property type="entry name" value="Pept_S26A_signal_pept_1"/>
</dbReference>
<dbReference type="EMBL" id="JAFBEB010000006">
    <property type="protein sequence ID" value="MBM7590656.1"/>
    <property type="molecule type" value="Genomic_DNA"/>
</dbReference>
<dbReference type="InterPro" id="IPR019533">
    <property type="entry name" value="Peptidase_S26"/>
</dbReference>
<dbReference type="NCBIfam" id="TIGR02227">
    <property type="entry name" value="sigpep_I_bact"/>
    <property type="match status" value="1"/>
</dbReference>
<dbReference type="GO" id="GO:0005886">
    <property type="term" value="C:plasma membrane"/>
    <property type="evidence" value="ECO:0007669"/>
    <property type="project" value="UniProtKB-SubCell"/>
</dbReference>
<comment type="catalytic activity">
    <reaction evidence="1 8">
        <text>Cleavage of hydrophobic, N-terminal signal or leader sequences from secreted and periplasmic proteins.</text>
        <dbReference type="EC" id="3.4.21.89"/>
    </reaction>
</comment>
<keyword evidence="8" id="KW-1133">Transmembrane helix</keyword>
<comment type="subcellular location">
    <subcellularLocation>
        <location evidence="2">Cell membrane</location>
        <topology evidence="2">Single-pass type II membrane protein</topology>
    </subcellularLocation>
    <subcellularLocation>
        <location evidence="9">Membrane</location>
        <topology evidence="9">Single-pass type II membrane protein</topology>
    </subcellularLocation>
</comment>
<keyword evidence="6 8" id="KW-0378">Hydrolase</keyword>
<feature type="active site" evidence="7">
    <location>
        <position position="38"/>
    </location>
</feature>
<evidence type="ECO:0000256" key="2">
    <source>
        <dbReference type="ARBA" id="ARBA00004401"/>
    </source>
</evidence>
<dbReference type="PANTHER" id="PTHR43390:SF1">
    <property type="entry name" value="CHLOROPLAST PROCESSING PEPTIDASE"/>
    <property type="match status" value="1"/>
</dbReference>
<accession>A0A939BVG8</accession>
<reference evidence="11" key="1">
    <citation type="submission" date="2021-01" db="EMBL/GenBank/DDBJ databases">
        <title>Genomic Encyclopedia of Type Strains, Phase IV (KMG-IV): sequencing the most valuable type-strain genomes for metagenomic binning, comparative biology and taxonomic classification.</title>
        <authorList>
            <person name="Goeker M."/>
        </authorList>
    </citation>
    <scope>NUCLEOTIDE SEQUENCE</scope>
    <source>
        <strain evidence="11">DSM 25523</strain>
    </source>
</reference>
<comment type="caution">
    <text evidence="11">The sequence shown here is derived from an EMBL/GenBank/DDBJ whole genome shotgun (WGS) entry which is preliminary data.</text>
</comment>
<name>A0A939BVG8_9BACL</name>
<evidence type="ECO:0000313" key="11">
    <source>
        <dbReference type="EMBL" id="MBM7590656.1"/>
    </source>
</evidence>
<protein>
    <recommendedName>
        <fullName evidence="4 8">Signal peptidase I</fullName>
        <ecNumber evidence="4 8">3.4.21.89</ecNumber>
    </recommendedName>
</protein>
<dbReference type="Pfam" id="PF10502">
    <property type="entry name" value="Peptidase_S26"/>
    <property type="match status" value="1"/>
</dbReference>
<keyword evidence="5 8" id="KW-0645">Protease</keyword>
<dbReference type="Proteomes" id="UP000717624">
    <property type="component" value="Unassembled WGS sequence"/>
</dbReference>
<dbReference type="InterPro" id="IPR019756">
    <property type="entry name" value="Pept_S26A_signal_pept_1_Ser-AS"/>
</dbReference>
<dbReference type="InterPro" id="IPR019758">
    <property type="entry name" value="Pept_S26A_signal_pept_1_CS"/>
</dbReference>
<dbReference type="PROSITE" id="PS00761">
    <property type="entry name" value="SPASE_I_3"/>
    <property type="match status" value="1"/>
</dbReference>
<keyword evidence="8" id="KW-0812">Transmembrane</keyword>
<dbReference type="PANTHER" id="PTHR43390">
    <property type="entry name" value="SIGNAL PEPTIDASE I"/>
    <property type="match status" value="1"/>
</dbReference>
<dbReference type="InterPro" id="IPR036286">
    <property type="entry name" value="LexA/Signal_pep-like_sf"/>
</dbReference>
<evidence type="ECO:0000256" key="9">
    <source>
        <dbReference type="RuleBase" id="RU362042"/>
    </source>
</evidence>
<evidence type="ECO:0000256" key="6">
    <source>
        <dbReference type="ARBA" id="ARBA00022801"/>
    </source>
</evidence>
<dbReference type="InterPro" id="IPR019757">
    <property type="entry name" value="Pept_S26A_signal_pept_1_Lys-AS"/>
</dbReference>
<evidence type="ECO:0000256" key="1">
    <source>
        <dbReference type="ARBA" id="ARBA00000677"/>
    </source>
</evidence>
<evidence type="ECO:0000256" key="5">
    <source>
        <dbReference type="ARBA" id="ARBA00022670"/>
    </source>
</evidence>
<dbReference type="GO" id="GO:0004252">
    <property type="term" value="F:serine-type endopeptidase activity"/>
    <property type="evidence" value="ECO:0007669"/>
    <property type="project" value="InterPro"/>
</dbReference>
<keyword evidence="8" id="KW-0472">Membrane</keyword>
<organism evidence="11 12">
    <name type="scientific">Brevibacillus fulvus</name>
    <dbReference type="NCBI Taxonomy" id="1125967"/>
    <lineage>
        <taxon>Bacteria</taxon>
        <taxon>Bacillati</taxon>
        <taxon>Bacillota</taxon>
        <taxon>Bacilli</taxon>
        <taxon>Bacillales</taxon>
        <taxon>Paenibacillaceae</taxon>
        <taxon>Brevibacillus</taxon>
    </lineage>
</organism>
<evidence type="ECO:0000256" key="8">
    <source>
        <dbReference type="RuleBase" id="RU003993"/>
    </source>
</evidence>
<feature type="transmembrane region" description="Helical" evidence="8">
    <location>
        <begin position="12"/>
        <end position="29"/>
    </location>
</feature>
<dbReference type="SUPFAM" id="SSF51306">
    <property type="entry name" value="LexA/Signal peptidase"/>
    <property type="match status" value="1"/>
</dbReference>
<gene>
    <name evidence="11" type="ORF">JOD01_002260</name>
</gene>
<dbReference type="GO" id="GO:0009003">
    <property type="term" value="F:signal peptidase activity"/>
    <property type="evidence" value="ECO:0007669"/>
    <property type="project" value="UniProtKB-EC"/>
</dbReference>
<evidence type="ECO:0000256" key="4">
    <source>
        <dbReference type="ARBA" id="ARBA00013208"/>
    </source>
</evidence>
<evidence type="ECO:0000256" key="7">
    <source>
        <dbReference type="PIRSR" id="PIRSR600223-1"/>
    </source>
</evidence>
<feature type="domain" description="Peptidase S26" evidence="10">
    <location>
        <begin position="8"/>
        <end position="181"/>
    </location>
</feature>
<keyword evidence="12" id="KW-1185">Reference proteome</keyword>
<dbReference type="PRINTS" id="PR00727">
    <property type="entry name" value="LEADERPTASE"/>
</dbReference>
<evidence type="ECO:0000256" key="3">
    <source>
        <dbReference type="ARBA" id="ARBA00009370"/>
    </source>
</evidence>
<sequence>MSTVKEVLDWIKSLVIALIFAILISIFVFQPYKVDGHSMDPTLYDQERIFVSKLSHTFSYYPDYGDIVIIDSRVERKRSLLDDILENPIFSLIMGTSDTHTFYVKRVIGKPGDVLEFKDHKVYRNGVALDEPYIKEPMEFVSDDKWVVPDGHIFVMGDNRNNSLDSREIGYIPLDHVMGEKLFGNGAAPKQ</sequence>